<keyword evidence="2" id="KW-1185">Reference proteome</keyword>
<evidence type="ECO:0000313" key="1">
    <source>
        <dbReference type="EMBL" id="KAI3825159.1"/>
    </source>
</evidence>
<proteinExistence type="predicted"/>
<dbReference type="Proteomes" id="UP001056120">
    <property type="component" value="Linkage Group LG02"/>
</dbReference>
<reference evidence="1 2" key="2">
    <citation type="journal article" date="2022" name="Mol. Ecol. Resour.">
        <title>The genomes of chicory, endive, great burdock and yacon provide insights into Asteraceae paleo-polyploidization history and plant inulin production.</title>
        <authorList>
            <person name="Fan W."/>
            <person name="Wang S."/>
            <person name="Wang H."/>
            <person name="Wang A."/>
            <person name="Jiang F."/>
            <person name="Liu H."/>
            <person name="Zhao H."/>
            <person name="Xu D."/>
            <person name="Zhang Y."/>
        </authorList>
    </citation>
    <scope>NUCLEOTIDE SEQUENCE [LARGE SCALE GENOMIC DNA]</scope>
    <source>
        <strain evidence="2">cv. Yunnan</strain>
        <tissue evidence="1">Leaves</tissue>
    </source>
</reference>
<name>A0ACB9JYS1_9ASTR</name>
<dbReference type="EMBL" id="CM042019">
    <property type="protein sequence ID" value="KAI3825159.1"/>
    <property type="molecule type" value="Genomic_DNA"/>
</dbReference>
<gene>
    <name evidence="1" type="ORF">L1987_06635</name>
</gene>
<accession>A0ACB9JYS1</accession>
<reference evidence="2" key="1">
    <citation type="journal article" date="2022" name="Mol. Ecol. Resour.">
        <title>The genomes of chicory, endive, great burdock and yacon provide insights into Asteraceae palaeo-polyploidization history and plant inulin production.</title>
        <authorList>
            <person name="Fan W."/>
            <person name="Wang S."/>
            <person name="Wang H."/>
            <person name="Wang A."/>
            <person name="Jiang F."/>
            <person name="Liu H."/>
            <person name="Zhao H."/>
            <person name="Xu D."/>
            <person name="Zhang Y."/>
        </authorList>
    </citation>
    <scope>NUCLEOTIDE SEQUENCE [LARGE SCALE GENOMIC DNA]</scope>
    <source>
        <strain evidence="2">cv. Yunnan</strain>
    </source>
</reference>
<comment type="caution">
    <text evidence="1">The sequence shown here is derived from an EMBL/GenBank/DDBJ whole genome shotgun (WGS) entry which is preliminary data.</text>
</comment>
<protein>
    <submittedName>
        <fullName evidence="1">Uncharacterized protein</fullName>
    </submittedName>
</protein>
<evidence type="ECO:0000313" key="2">
    <source>
        <dbReference type="Proteomes" id="UP001056120"/>
    </source>
</evidence>
<sequence length="100" mass="10968">MGAIRWSLAVHDTQSRLQLGGGDDVTVVMRGADQWKKGKRWWSTCLRQRLLNGDVREGGMYDGDGRHGCNRPGGRYVASVVSQEMSRQPTMAVVVVAHGG</sequence>
<organism evidence="1 2">
    <name type="scientific">Smallanthus sonchifolius</name>
    <dbReference type="NCBI Taxonomy" id="185202"/>
    <lineage>
        <taxon>Eukaryota</taxon>
        <taxon>Viridiplantae</taxon>
        <taxon>Streptophyta</taxon>
        <taxon>Embryophyta</taxon>
        <taxon>Tracheophyta</taxon>
        <taxon>Spermatophyta</taxon>
        <taxon>Magnoliopsida</taxon>
        <taxon>eudicotyledons</taxon>
        <taxon>Gunneridae</taxon>
        <taxon>Pentapetalae</taxon>
        <taxon>asterids</taxon>
        <taxon>campanulids</taxon>
        <taxon>Asterales</taxon>
        <taxon>Asteraceae</taxon>
        <taxon>Asteroideae</taxon>
        <taxon>Heliantheae alliance</taxon>
        <taxon>Millerieae</taxon>
        <taxon>Smallanthus</taxon>
    </lineage>
</organism>